<dbReference type="RefSeq" id="XP_067689616.1">
    <property type="nucleotide sequence ID" value="XM_067833513.1"/>
</dbReference>
<evidence type="ECO:0000313" key="1">
    <source>
        <dbReference type="EMBL" id="KAG5468909.1"/>
    </source>
</evidence>
<dbReference type="EMBL" id="JAFHKP010000034">
    <property type="protein sequence ID" value="KAG5468909.1"/>
    <property type="molecule type" value="Genomic_DNA"/>
</dbReference>
<dbReference type="SUPFAM" id="SSF50978">
    <property type="entry name" value="WD40 repeat-like"/>
    <property type="match status" value="1"/>
</dbReference>
<dbReference type="OrthoDB" id="10251741at2759"/>
<dbReference type="InterPro" id="IPR001680">
    <property type="entry name" value="WD40_rpt"/>
</dbReference>
<dbReference type="InterPro" id="IPR015943">
    <property type="entry name" value="WD40/YVTN_repeat-like_dom_sf"/>
</dbReference>
<evidence type="ECO:0000313" key="2">
    <source>
        <dbReference type="Proteomes" id="UP000674179"/>
    </source>
</evidence>
<dbReference type="Proteomes" id="UP000674179">
    <property type="component" value="Chromosome 34"/>
</dbReference>
<keyword evidence="2" id="KW-1185">Reference proteome</keyword>
<gene>
    <name evidence="1" type="ORF">CUR178_01745</name>
</gene>
<accession>A0A836GB88</accession>
<dbReference type="InterPro" id="IPR036322">
    <property type="entry name" value="WD40_repeat_dom_sf"/>
</dbReference>
<name>A0A836GB88_LEIEN</name>
<dbReference type="PANTHER" id="PTHR47822:SF2">
    <property type="entry name" value="F-BOX AND WD-40 DOMAIN PROTEIN 7"/>
    <property type="match status" value="1"/>
</dbReference>
<reference evidence="1 2" key="1">
    <citation type="submission" date="2021-02" db="EMBL/GenBank/DDBJ databases">
        <title>Leishmania (Mundinia) enrietti genome sequencing and assembly.</title>
        <authorList>
            <person name="Almutairi H."/>
            <person name="Gatherer D."/>
        </authorList>
    </citation>
    <scope>NUCLEOTIDE SEQUENCE [LARGE SCALE GENOMIC DNA]</scope>
    <source>
        <strain evidence="1">CUR178</strain>
    </source>
</reference>
<evidence type="ECO:0008006" key="3">
    <source>
        <dbReference type="Google" id="ProtNLM"/>
    </source>
</evidence>
<sequence length="325" mass="35086">MSLNIVAHQLLEAEQNVHFCSLSPDARHVACALSSGAVCALSTITFTAVARGAPGKDFMDVPATCIRWAPAHCNSDWQLVSSSSAGGVMLWHWDHSEFSLRRGTVAYERNNEVMVVDVSPSGKRVLAAGSDRIVRLYDSQLTLLAQLTEGVNADGTSRSTHVNRIFSVRFLTEMSAVSAGWESPIQLWDLRSNRSNRQVVGLQGVSDCLEPVPDTQIVVMASPKSVDTLHLLDTVTGRVLKENSQNVCSQLNPAERVVLCRFQSETGYAWCLTASPHSVVLIRLSSGLIVARASLSSTPLSMTVNADQGVVGCKNGIVLHISLSM</sequence>
<organism evidence="1 2">
    <name type="scientific">Leishmania enriettii</name>
    <dbReference type="NCBI Taxonomy" id="5663"/>
    <lineage>
        <taxon>Eukaryota</taxon>
        <taxon>Discoba</taxon>
        <taxon>Euglenozoa</taxon>
        <taxon>Kinetoplastea</taxon>
        <taxon>Metakinetoplastina</taxon>
        <taxon>Trypanosomatida</taxon>
        <taxon>Trypanosomatidae</taxon>
        <taxon>Leishmaniinae</taxon>
        <taxon>Leishmania</taxon>
    </lineage>
</organism>
<comment type="caution">
    <text evidence="1">The sequence shown here is derived from an EMBL/GenBank/DDBJ whole genome shotgun (WGS) entry which is preliminary data.</text>
</comment>
<dbReference type="Gene3D" id="2.130.10.10">
    <property type="entry name" value="YVTN repeat-like/Quinoprotein amine dehydrogenase"/>
    <property type="match status" value="2"/>
</dbReference>
<dbReference type="SMART" id="SM00320">
    <property type="entry name" value="WD40"/>
    <property type="match status" value="3"/>
</dbReference>
<dbReference type="AlphaFoldDB" id="A0A836GB88"/>
<dbReference type="KEGG" id="lenr:94169023"/>
<proteinExistence type="predicted"/>
<dbReference type="PANTHER" id="PTHR47822">
    <property type="entry name" value="CARBOHYDRATE BINDING DOMAIN CONTAINING PROTEIN"/>
    <property type="match status" value="1"/>
</dbReference>
<protein>
    <recommendedName>
        <fullName evidence="3">WD domain, G-beta repeat</fullName>
    </recommendedName>
</protein>
<dbReference type="GeneID" id="94169023"/>